<evidence type="ECO:0000256" key="1">
    <source>
        <dbReference type="ARBA" id="ARBA00008005"/>
    </source>
</evidence>
<dbReference type="RefSeq" id="WP_004075652.1">
    <property type="nucleotide sequence ID" value="NZ_CM001488.1"/>
</dbReference>
<gene>
    <name evidence="3" type="ORF">DespoDRAFT_03705</name>
</gene>
<dbReference type="Gene3D" id="3.40.50.11780">
    <property type="match status" value="2"/>
</dbReference>
<protein>
    <submittedName>
        <fullName evidence="3">Phage tail sheath protein FI</fullName>
    </submittedName>
</protein>
<name>I5B7I1_9BACT</name>
<evidence type="ECO:0000313" key="3">
    <source>
        <dbReference type="EMBL" id="EIM65444.1"/>
    </source>
</evidence>
<dbReference type="Pfam" id="PF17482">
    <property type="entry name" value="Phage_sheath_1C"/>
    <property type="match status" value="1"/>
</dbReference>
<reference evidence="3 4" key="2">
    <citation type="submission" date="2012-02" db="EMBL/GenBank/DDBJ databases">
        <title>Improved High-Quality Draft sequence of Desulfobacter postgatei 2ac9.</title>
        <authorList>
            <consortium name="US DOE Joint Genome Institute"/>
            <person name="Lucas S."/>
            <person name="Han J."/>
            <person name="Lapidus A."/>
            <person name="Cheng J.-F."/>
            <person name="Goodwin L."/>
            <person name="Pitluck S."/>
            <person name="Peters L."/>
            <person name="Ovchinnikova G."/>
            <person name="Held B."/>
            <person name="Detter J.C."/>
            <person name="Han C."/>
            <person name="Tapia R."/>
            <person name="Land M."/>
            <person name="Hauser L."/>
            <person name="Kyrpides N."/>
            <person name="Ivanova N."/>
            <person name="Pagani I."/>
            <person name="Orellana R."/>
            <person name="Lovley D."/>
            <person name="Woyke T."/>
        </authorList>
    </citation>
    <scope>NUCLEOTIDE SEQUENCE [LARGE SCALE GENOMIC DNA]</scope>
    <source>
        <strain evidence="3 4">2ac9</strain>
    </source>
</reference>
<comment type="similarity">
    <text evidence="1">Belongs to the myoviridae tail sheath protein family.</text>
</comment>
<proteinExistence type="inferred from homology"/>
<dbReference type="InterPro" id="IPR052042">
    <property type="entry name" value="Tail_sheath_structural"/>
</dbReference>
<feature type="domain" description="Tail sheath protein C-terminal" evidence="2">
    <location>
        <begin position="502"/>
        <end position="598"/>
    </location>
</feature>
<evidence type="ECO:0000313" key="4">
    <source>
        <dbReference type="Proteomes" id="UP000005778"/>
    </source>
</evidence>
<evidence type="ECO:0000259" key="2">
    <source>
        <dbReference type="Pfam" id="PF17482"/>
    </source>
</evidence>
<dbReference type="AlphaFoldDB" id="I5B7I1"/>
<keyword evidence="4" id="KW-1185">Reference proteome</keyword>
<accession>I5B7I1</accession>
<dbReference type="eggNOG" id="COG3497">
    <property type="taxonomic scope" value="Bacteria"/>
</dbReference>
<dbReference type="PANTHER" id="PTHR35861:SF1">
    <property type="entry name" value="PHAGE TAIL SHEATH PROTEIN"/>
    <property type="match status" value="1"/>
</dbReference>
<dbReference type="EMBL" id="CM001488">
    <property type="protein sequence ID" value="EIM65444.1"/>
    <property type="molecule type" value="Genomic_DNA"/>
</dbReference>
<reference evidence="3 4" key="1">
    <citation type="submission" date="2011-09" db="EMBL/GenBank/DDBJ databases">
        <authorList>
            <consortium name="US DOE Joint Genome Institute (JGI-PGF)"/>
            <person name="Lucas S."/>
            <person name="Han J."/>
            <person name="Lapidus A."/>
            <person name="Cheng J.-F."/>
            <person name="Goodwin L."/>
            <person name="Pitluck S."/>
            <person name="Peters L."/>
            <person name="Land M.L."/>
            <person name="Hauser L."/>
            <person name="Orellana R."/>
            <person name="Lovley D."/>
            <person name="Woyke T.J."/>
        </authorList>
    </citation>
    <scope>NUCLEOTIDE SEQUENCE [LARGE SCALE GENOMIC DNA]</scope>
    <source>
        <strain evidence="3 4">2ac9</strain>
    </source>
</reference>
<dbReference type="OrthoDB" id="9767864at2"/>
<dbReference type="PANTHER" id="PTHR35861">
    <property type="match status" value="1"/>
</dbReference>
<dbReference type="Proteomes" id="UP000005778">
    <property type="component" value="Chromosome"/>
</dbReference>
<organism evidence="3 4">
    <name type="scientific">Desulfobacter postgatei 2ac9</name>
    <dbReference type="NCBI Taxonomy" id="879212"/>
    <lineage>
        <taxon>Bacteria</taxon>
        <taxon>Pseudomonadati</taxon>
        <taxon>Thermodesulfobacteriota</taxon>
        <taxon>Desulfobacteria</taxon>
        <taxon>Desulfobacterales</taxon>
        <taxon>Desulfobacteraceae</taxon>
        <taxon>Desulfobacter</taxon>
    </lineage>
</organism>
<dbReference type="HOGENOM" id="CLU_009303_1_0_7"/>
<dbReference type="STRING" id="879212.DespoDRAFT_03705"/>
<sequence length="609" mass="65682">MAALGTPGVYIERVALPPEPVARLSSVTGFVGLASRGPLNLPQRIRKWDEFEIIFGSENDRYYLPGAVKSFFANGGQLCYVVRVAHSVNSDGAPRAARYRVRNTSGQPLFDIDASGVGSFGNDLEFLLTASSRLMTLTQTAPIQSGVDLLTVDSSADLYDGMSVQLHPLNQGVSALSTIDQVISETRIRLTEAVTNDWPSGCNVVGRGLSLTVKLGSIEERFSALSLNPEHPSYLLAVINGDPSESSWIANGEKGHSTLIRIVNPTSSRRPIPGVDLTLSLLPSIVAVQTGLDPVIPMASAYYTGYDDSGYFPYPNPALDGYQGVAALEQIEQISLVAVPDLCQMIQKASSGTLFDFPAYVSAQHRILDHCEKMGDRMAILDPPPLDGDPVAVIDAIMDLYVPSLAIDSTGMNGALYFPWIRRKEVTAHWPPSGTVAGVFATTDTLEGVQRAPANIAMTDVIALKLALDSSATEQLTALGVNCLKSMPSLGPAVWGARTLSNNSVYRYISARRTVLSVKRALRRTLAWAVFEPNTPELKKTIVGSVTAYLNGLFRSGVLAGTKPEEAFVVQAENMDDNLIIDIGLALLIPTEFVVIRLRHTNETIEVYS</sequence>
<dbReference type="InterPro" id="IPR020287">
    <property type="entry name" value="Tail_sheath_C"/>
</dbReference>